<sequence>MKSMAVISRISRLSFYCIPTGKGLFNSAWICRGFVSATRPSLEIDKETCGKVIEAAETVKDGTKQVVEEVKRVGQKVANATGNMMADAAKRGFEKASETSDSQRGKDVMDTAKVAAEVFKDKVADKEK</sequence>
<organism evidence="1 2">
    <name type="scientific">Buddleja alternifolia</name>
    <dbReference type="NCBI Taxonomy" id="168488"/>
    <lineage>
        <taxon>Eukaryota</taxon>
        <taxon>Viridiplantae</taxon>
        <taxon>Streptophyta</taxon>
        <taxon>Embryophyta</taxon>
        <taxon>Tracheophyta</taxon>
        <taxon>Spermatophyta</taxon>
        <taxon>Magnoliopsida</taxon>
        <taxon>eudicotyledons</taxon>
        <taxon>Gunneridae</taxon>
        <taxon>Pentapetalae</taxon>
        <taxon>asterids</taxon>
        <taxon>lamiids</taxon>
        <taxon>Lamiales</taxon>
        <taxon>Scrophulariaceae</taxon>
        <taxon>Buddlejeae</taxon>
        <taxon>Buddleja</taxon>
    </lineage>
</organism>
<reference evidence="1" key="1">
    <citation type="submission" date="2019-10" db="EMBL/GenBank/DDBJ databases">
        <authorList>
            <person name="Zhang R."/>
            <person name="Pan Y."/>
            <person name="Wang J."/>
            <person name="Ma R."/>
            <person name="Yu S."/>
        </authorList>
    </citation>
    <scope>NUCLEOTIDE SEQUENCE</scope>
    <source>
        <strain evidence="1">LA-IB0</strain>
        <tissue evidence="1">Leaf</tissue>
    </source>
</reference>
<evidence type="ECO:0000313" key="2">
    <source>
        <dbReference type="Proteomes" id="UP000826271"/>
    </source>
</evidence>
<name>A0AAV6X0T8_9LAMI</name>
<accession>A0AAV6X0T8</accession>
<protein>
    <submittedName>
        <fullName evidence="1">Uncharacterized protein</fullName>
    </submittedName>
</protein>
<comment type="caution">
    <text evidence="1">The sequence shown here is derived from an EMBL/GenBank/DDBJ whole genome shotgun (WGS) entry which is preliminary data.</text>
</comment>
<dbReference type="Proteomes" id="UP000826271">
    <property type="component" value="Unassembled WGS sequence"/>
</dbReference>
<keyword evidence="2" id="KW-1185">Reference proteome</keyword>
<evidence type="ECO:0000313" key="1">
    <source>
        <dbReference type="EMBL" id="KAG8372780.1"/>
    </source>
</evidence>
<dbReference type="AlphaFoldDB" id="A0AAV6X0T8"/>
<gene>
    <name evidence="1" type="ORF">BUALT_Bualt12G0102400</name>
</gene>
<proteinExistence type="predicted"/>
<dbReference type="EMBL" id="WHWC01000012">
    <property type="protein sequence ID" value="KAG8372780.1"/>
    <property type="molecule type" value="Genomic_DNA"/>
</dbReference>